<evidence type="ECO:0000313" key="2">
    <source>
        <dbReference type="EMBL" id="KAF3535368.1"/>
    </source>
</evidence>
<proteinExistence type="predicted"/>
<feature type="region of interest" description="Disordered" evidence="1">
    <location>
        <begin position="61"/>
        <end position="109"/>
    </location>
</feature>
<dbReference type="EMBL" id="QGKX02001290">
    <property type="protein sequence ID" value="KAF3535368.1"/>
    <property type="molecule type" value="Genomic_DNA"/>
</dbReference>
<sequence length="109" mass="12703">MASESSVKNSPKWLRAGINRSAWHTSLELRWRRTSTNKTEPSRRRDKGSPVATLFTRKLELRSSMSGTTGSNTAHTTQRIQQRLRRNTKSTCRSYEHKGMKHRRRHNTP</sequence>
<organism evidence="2 3">
    <name type="scientific">Brassica cretica</name>
    <name type="common">Mustard</name>
    <dbReference type="NCBI Taxonomy" id="69181"/>
    <lineage>
        <taxon>Eukaryota</taxon>
        <taxon>Viridiplantae</taxon>
        <taxon>Streptophyta</taxon>
        <taxon>Embryophyta</taxon>
        <taxon>Tracheophyta</taxon>
        <taxon>Spermatophyta</taxon>
        <taxon>Magnoliopsida</taxon>
        <taxon>eudicotyledons</taxon>
        <taxon>Gunneridae</taxon>
        <taxon>Pentapetalae</taxon>
        <taxon>rosids</taxon>
        <taxon>malvids</taxon>
        <taxon>Brassicales</taxon>
        <taxon>Brassicaceae</taxon>
        <taxon>Brassiceae</taxon>
        <taxon>Brassica</taxon>
    </lineage>
</organism>
<accession>A0A8S9QA15</accession>
<feature type="compositionally biased region" description="Basic residues" evidence="1">
    <location>
        <begin position="99"/>
        <end position="109"/>
    </location>
</feature>
<gene>
    <name evidence="2" type="ORF">F2Q69_00019624</name>
</gene>
<dbReference type="Proteomes" id="UP000712600">
    <property type="component" value="Unassembled WGS sequence"/>
</dbReference>
<evidence type="ECO:0000313" key="3">
    <source>
        <dbReference type="Proteomes" id="UP000712600"/>
    </source>
</evidence>
<evidence type="ECO:0000256" key="1">
    <source>
        <dbReference type="SAM" id="MobiDB-lite"/>
    </source>
</evidence>
<protein>
    <submittedName>
        <fullName evidence="2">Uncharacterized protein</fullName>
    </submittedName>
</protein>
<feature type="compositionally biased region" description="Polar residues" evidence="1">
    <location>
        <begin position="63"/>
        <end position="81"/>
    </location>
</feature>
<dbReference type="AlphaFoldDB" id="A0A8S9QA15"/>
<comment type="caution">
    <text evidence="2">The sequence shown here is derived from an EMBL/GenBank/DDBJ whole genome shotgun (WGS) entry which is preliminary data.</text>
</comment>
<reference evidence="2" key="1">
    <citation type="submission" date="2019-12" db="EMBL/GenBank/DDBJ databases">
        <title>Genome sequencing and annotation of Brassica cretica.</title>
        <authorList>
            <person name="Studholme D.J."/>
            <person name="Sarris P."/>
        </authorList>
    </citation>
    <scope>NUCLEOTIDE SEQUENCE</scope>
    <source>
        <strain evidence="2">PFS-109/04</strain>
        <tissue evidence="2">Leaf</tissue>
    </source>
</reference>
<name>A0A8S9QA15_BRACR</name>